<protein>
    <submittedName>
        <fullName evidence="3">Class I SAM-dependent methyltransferase</fullName>
    </submittedName>
</protein>
<proteinExistence type="predicted"/>
<organism evidence="3 4">
    <name type="scientific">Dyella lipolytica</name>
    <dbReference type="NCBI Taxonomy" id="1867835"/>
    <lineage>
        <taxon>Bacteria</taxon>
        <taxon>Pseudomonadati</taxon>
        <taxon>Pseudomonadota</taxon>
        <taxon>Gammaproteobacteria</taxon>
        <taxon>Lysobacterales</taxon>
        <taxon>Rhodanobacteraceae</taxon>
        <taxon>Dyella</taxon>
    </lineage>
</organism>
<evidence type="ECO:0000313" key="4">
    <source>
        <dbReference type="Proteomes" id="UP001620405"/>
    </source>
</evidence>
<dbReference type="Gene3D" id="3.40.50.150">
    <property type="entry name" value="Vaccinia Virus protein VP39"/>
    <property type="match status" value="1"/>
</dbReference>
<dbReference type="Pfam" id="PF08241">
    <property type="entry name" value="Methyltransf_11"/>
    <property type="match status" value="1"/>
</dbReference>
<evidence type="ECO:0000256" key="1">
    <source>
        <dbReference type="ARBA" id="ARBA00022679"/>
    </source>
</evidence>
<sequence length="272" mass="29490">MTDVLDGVRDHYRALGLTERLKTVLTALGPEDQRLTPQQLGALDQFHTRGLAATAELATLAGITADMSILDVGSGVGGPARFLAETYNCLVTGVDLSEPFVDAARYLTERTGQSKQVSFQTASALKLPFDDHRFDVVLLQHVAMNIADRAQLYREIRRVLKSGGKLATFDVVLNSGEPHYPVPWARTPATSFLLTAAATQDVIERAGFRTRVWQDDTETAKAWITQLRTSGPPPSPNLGVVMGPDFAQLASNLGRNLMEGRLGVLTAVFEAA</sequence>
<dbReference type="CDD" id="cd02440">
    <property type="entry name" value="AdoMet_MTases"/>
    <property type="match status" value="1"/>
</dbReference>
<keyword evidence="4" id="KW-1185">Reference proteome</keyword>
<keyword evidence="3" id="KW-0489">Methyltransferase</keyword>
<dbReference type="PANTHER" id="PTHR44068:SF11">
    <property type="entry name" value="GERANYL DIPHOSPHATE 2-C-METHYLTRANSFERASE"/>
    <property type="match status" value="1"/>
</dbReference>
<dbReference type="GO" id="GO:0032259">
    <property type="term" value="P:methylation"/>
    <property type="evidence" value="ECO:0007669"/>
    <property type="project" value="UniProtKB-KW"/>
</dbReference>
<feature type="domain" description="Methyltransferase type 11" evidence="2">
    <location>
        <begin position="70"/>
        <end position="167"/>
    </location>
</feature>
<dbReference type="GO" id="GO:0008168">
    <property type="term" value="F:methyltransferase activity"/>
    <property type="evidence" value="ECO:0007669"/>
    <property type="project" value="UniProtKB-KW"/>
</dbReference>
<keyword evidence="1" id="KW-0808">Transferase</keyword>
<gene>
    <name evidence="3" type="ORF">ISP13_17635</name>
</gene>
<dbReference type="Proteomes" id="UP001620405">
    <property type="component" value="Unassembled WGS sequence"/>
</dbReference>
<evidence type="ECO:0000313" key="3">
    <source>
        <dbReference type="EMBL" id="MFK2875353.1"/>
    </source>
</evidence>
<dbReference type="InterPro" id="IPR050447">
    <property type="entry name" value="Erg6_SMT_methyltransf"/>
</dbReference>
<reference evidence="3 4" key="1">
    <citation type="submission" date="2020-10" db="EMBL/GenBank/DDBJ databases">
        <title>Phylogeny of dyella-like bacteria.</title>
        <authorList>
            <person name="Fu J."/>
        </authorList>
    </citation>
    <scope>NUCLEOTIDE SEQUENCE [LARGE SCALE GENOMIC DNA]</scope>
    <source>
        <strain evidence="3 4">DHOB07</strain>
    </source>
</reference>
<accession>A0ABW8IZ92</accession>
<dbReference type="SUPFAM" id="SSF53335">
    <property type="entry name" value="S-adenosyl-L-methionine-dependent methyltransferases"/>
    <property type="match status" value="1"/>
</dbReference>
<dbReference type="InterPro" id="IPR013216">
    <property type="entry name" value="Methyltransf_11"/>
</dbReference>
<dbReference type="EMBL" id="JADIKG010000013">
    <property type="protein sequence ID" value="MFK2875353.1"/>
    <property type="molecule type" value="Genomic_DNA"/>
</dbReference>
<dbReference type="RefSeq" id="WP_284395508.1">
    <property type="nucleotide sequence ID" value="NZ_BSNQ01000003.1"/>
</dbReference>
<comment type="caution">
    <text evidence="3">The sequence shown here is derived from an EMBL/GenBank/DDBJ whole genome shotgun (WGS) entry which is preliminary data.</text>
</comment>
<name>A0ABW8IZ92_9GAMM</name>
<dbReference type="PANTHER" id="PTHR44068">
    <property type="entry name" value="ZGC:194242"/>
    <property type="match status" value="1"/>
</dbReference>
<dbReference type="InterPro" id="IPR029063">
    <property type="entry name" value="SAM-dependent_MTases_sf"/>
</dbReference>
<evidence type="ECO:0000259" key="2">
    <source>
        <dbReference type="Pfam" id="PF08241"/>
    </source>
</evidence>